<dbReference type="Pfam" id="PF07883">
    <property type="entry name" value="Cupin_2"/>
    <property type="match status" value="1"/>
</dbReference>
<keyword evidence="4" id="KW-1185">Reference proteome</keyword>
<evidence type="ECO:0000313" key="3">
    <source>
        <dbReference type="EMBL" id="OWQ93734.1"/>
    </source>
</evidence>
<dbReference type="PANTHER" id="PTHR35848">
    <property type="entry name" value="OXALATE-BINDING PROTEIN"/>
    <property type="match status" value="1"/>
</dbReference>
<dbReference type="Proteomes" id="UP000197468">
    <property type="component" value="Unassembled WGS sequence"/>
</dbReference>
<protein>
    <submittedName>
        <fullName evidence="3">Auxin-binding protein</fullName>
    </submittedName>
</protein>
<proteinExistence type="predicted"/>
<dbReference type="EMBL" id="NIOF01000001">
    <property type="protein sequence ID" value="OWQ93734.1"/>
    <property type="molecule type" value="Genomic_DNA"/>
</dbReference>
<evidence type="ECO:0000259" key="2">
    <source>
        <dbReference type="Pfam" id="PF07883"/>
    </source>
</evidence>
<dbReference type="AlphaFoldDB" id="A0A246JM57"/>
<dbReference type="GO" id="GO:0046872">
    <property type="term" value="F:metal ion binding"/>
    <property type="evidence" value="ECO:0007669"/>
    <property type="project" value="UniProtKB-KW"/>
</dbReference>
<dbReference type="Gene3D" id="2.60.120.10">
    <property type="entry name" value="Jelly Rolls"/>
    <property type="match status" value="1"/>
</dbReference>
<gene>
    <name evidence="3" type="ORF">CDN99_04595</name>
</gene>
<dbReference type="InterPro" id="IPR011051">
    <property type="entry name" value="RmlC_Cupin_sf"/>
</dbReference>
<comment type="caution">
    <text evidence="3">The sequence shown here is derived from an EMBL/GenBank/DDBJ whole genome shotgun (WGS) entry which is preliminary data.</text>
</comment>
<sequence>MNDRAQALAALLIRNFHEAELKPFQRPPNYDARGVRLAPGTAARKLGASYDIVEPGKCTCPYHLHFAQEEMFIVLEGHGTLRVAGELLPIKAGDVMFIPAGPEYSHQILNTSDAPIKYLSISTMEQPEVCLYPDSGKFMAETERRADGGRDFEAIRKAGEGDLDYWHDEP</sequence>
<dbReference type="SUPFAM" id="SSF51182">
    <property type="entry name" value="RmlC-like cupins"/>
    <property type="match status" value="1"/>
</dbReference>
<dbReference type="CDD" id="cd02224">
    <property type="entry name" value="cupin_SPO2919-like"/>
    <property type="match status" value="1"/>
</dbReference>
<dbReference type="InterPro" id="IPR051610">
    <property type="entry name" value="GPI/OXD"/>
</dbReference>
<organism evidence="3 4">
    <name type="scientific">Roseateles aquatilis</name>
    <dbReference type="NCBI Taxonomy" id="431061"/>
    <lineage>
        <taxon>Bacteria</taxon>
        <taxon>Pseudomonadati</taxon>
        <taxon>Pseudomonadota</taxon>
        <taxon>Betaproteobacteria</taxon>
        <taxon>Burkholderiales</taxon>
        <taxon>Sphaerotilaceae</taxon>
        <taxon>Roseateles</taxon>
    </lineage>
</organism>
<dbReference type="PANTHER" id="PTHR35848:SF6">
    <property type="entry name" value="CUPIN TYPE-2 DOMAIN-CONTAINING PROTEIN"/>
    <property type="match status" value="1"/>
</dbReference>
<evidence type="ECO:0000256" key="1">
    <source>
        <dbReference type="ARBA" id="ARBA00022723"/>
    </source>
</evidence>
<accession>A0A246JM57</accession>
<feature type="domain" description="Cupin type-2" evidence="2">
    <location>
        <begin position="52"/>
        <end position="121"/>
    </location>
</feature>
<dbReference type="OrthoDB" id="116921at2"/>
<name>A0A246JM57_9BURK</name>
<dbReference type="InterPro" id="IPR014710">
    <property type="entry name" value="RmlC-like_jellyroll"/>
</dbReference>
<keyword evidence="1" id="KW-0479">Metal-binding</keyword>
<evidence type="ECO:0000313" key="4">
    <source>
        <dbReference type="Proteomes" id="UP000197468"/>
    </source>
</evidence>
<dbReference type="InterPro" id="IPR013096">
    <property type="entry name" value="Cupin_2"/>
</dbReference>
<reference evidence="3 4" key="1">
    <citation type="journal article" date="2008" name="Int. J. Syst. Evol. Microbiol.">
        <title>Description of Roseateles aquatilis sp. nov. and Roseateles terrae sp. nov., in the class Betaproteobacteria, and emended description of the genus Roseateles.</title>
        <authorList>
            <person name="Gomila M."/>
            <person name="Bowien B."/>
            <person name="Falsen E."/>
            <person name="Moore E.R."/>
            <person name="Lalucat J."/>
        </authorList>
    </citation>
    <scope>NUCLEOTIDE SEQUENCE [LARGE SCALE GENOMIC DNA]</scope>
    <source>
        <strain evidence="3 4">CCUG 48205</strain>
    </source>
</reference>
<dbReference type="RefSeq" id="WP_088382944.1">
    <property type="nucleotide sequence ID" value="NZ_NIOF01000001.1"/>
</dbReference>